<gene>
    <name evidence="1" type="ORF">MTR67_034485</name>
</gene>
<name>A0AAF0U8A6_SOLVR</name>
<accession>A0AAF0U8A6</accession>
<evidence type="ECO:0000313" key="2">
    <source>
        <dbReference type="Proteomes" id="UP001234989"/>
    </source>
</evidence>
<sequence length="261" mass="29753">MNVSTSKVKRAKRLALEKLEGSFLNDYNKLEAYGQELRTSNPRSDVFINISKEALLQGKRKFLRMYICFKALKDGWKSGLRSLIGLDVVDKETGRTWEWFLELLKCSLNLKDGHGVTFISNMPKEQLPCPYIELIRKVPCLTYDQKCSLIAPMTEQEIGDALRGMTKDKTPIIDGYPMEFFVKHWEIVKEDVAGDVMEFINTGKLHKEVSSTTITLVPKVTTPNKINDYRLIACCLTIYKLITKVLTNRIKLVIGTLVNPA</sequence>
<dbReference type="EMBL" id="CP133619">
    <property type="protein sequence ID" value="WMV41100.1"/>
    <property type="molecule type" value="Genomic_DNA"/>
</dbReference>
<dbReference type="Proteomes" id="UP001234989">
    <property type="component" value="Chromosome 8"/>
</dbReference>
<dbReference type="AlphaFoldDB" id="A0AAF0U8A6"/>
<keyword evidence="2" id="KW-1185">Reference proteome</keyword>
<reference evidence="1" key="1">
    <citation type="submission" date="2023-08" db="EMBL/GenBank/DDBJ databases">
        <title>A de novo genome assembly of Solanum verrucosum Schlechtendal, a Mexican diploid species geographically isolated from the other diploid A-genome species in potato relatives.</title>
        <authorList>
            <person name="Hosaka K."/>
        </authorList>
    </citation>
    <scope>NUCLEOTIDE SEQUENCE</scope>
    <source>
        <tissue evidence="1">Young leaves</tissue>
    </source>
</reference>
<dbReference type="PANTHER" id="PTHR31973:SF189">
    <property type="entry name" value="TRANSPOSASE, MUDR, PLANT, MULE TRANSPOSASE DOMAIN PROTEIN-RELATED"/>
    <property type="match status" value="1"/>
</dbReference>
<dbReference type="PANTHER" id="PTHR31973">
    <property type="entry name" value="POLYPROTEIN, PUTATIVE-RELATED"/>
    <property type="match status" value="1"/>
</dbReference>
<protein>
    <submittedName>
        <fullName evidence="1">Uncharacterized protein</fullName>
    </submittedName>
</protein>
<proteinExistence type="predicted"/>
<organism evidence="1 2">
    <name type="scientific">Solanum verrucosum</name>
    <dbReference type="NCBI Taxonomy" id="315347"/>
    <lineage>
        <taxon>Eukaryota</taxon>
        <taxon>Viridiplantae</taxon>
        <taxon>Streptophyta</taxon>
        <taxon>Embryophyta</taxon>
        <taxon>Tracheophyta</taxon>
        <taxon>Spermatophyta</taxon>
        <taxon>Magnoliopsida</taxon>
        <taxon>eudicotyledons</taxon>
        <taxon>Gunneridae</taxon>
        <taxon>Pentapetalae</taxon>
        <taxon>asterids</taxon>
        <taxon>lamiids</taxon>
        <taxon>Solanales</taxon>
        <taxon>Solanaceae</taxon>
        <taxon>Solanoideae</taxon>
        <taxon>Solaneae</taxon>
        <taxon>Solanum</taxon>
    </lineage>
</organism>
<evidence type="ECO:0000313" key="1">
    <source>
        <dbReference type="EMBL" id="WMV41100.1"/>
    </source>
</evidence>